<dbReference type="GO" id="GO:0050660">
    <property type="term" value="F:flavin adenine dinucleotide binding"/>
    <property type="evidence" value="ECO:0007669"/>
    <property type="project" value="TreeGrafter"/>
</dbReference>
<dbReference type="Gene3D" id="2.40.30.10">
    <property type="entry name" value="Translation factors"/>
    <property type="match status" value="1"/>
</dbReference>
<feature type="transmembrane region" description="Helical" evidence="9">
    <location>
        <begin position="72"/>
        <end position="94"/>
    </location>
</feature>
<evidence type="ECO:0000256" key="6">
    <source>
        <dbReference type="ARBA" id="ARBA00023002"/>
    </source>
</evidence>
<proteinExistence type="predicted"/>
<evidence type="ECO:0000256" key="2">
    <source>
        <dbReference type="ARBA" id="ARBA00022630"/>
    </source>
</evidence>
<evidence type="ECO:0000256" key="1">
    <source>
        <dbReference type="ARBA" id="ARBA00001974"/>
    </source>
</evidence>
<dbReference type="PRINTS" id="PR00406">
    <property type="entry name" value="CYTB5RDTASE"/>
</dbReference>
<keyword evidence="3" id="KW-0001">2Fe-2S</keyword>
<dbReference type="InterPro" id="IPR013112">
    <property type="entry name" value="FAD-bd_8"/>
</dbReference>
<keyword evidence="12" id="KW-1185">Reference proteome</keyword>
<dbReference type="SUPFAM" id="SSF52343">
    <property type="entry name" value="Ferredoxin reductase-like, C-terminal NADP-linked domain"/>
    <property type="match status" value="1"/>
</dbReference>
<evidence type="ECO:0000256" key="9">
    <source>
        <dbReference type="SAM" id="Phobius"/>
    </source>
</evidence>
<dbReference type="Proteomes" id="UP001171751">
    <property type="component" value="Unassembled WGS sequence"/>
</dbReference>
<dbReference type="AlphaFoldDB" id="A0AA43UBW1"/>
<dbReference type="GO" id="GO:0046872">
    <property type="term" value="F:metal ion binding"/>
    <property type="evidence" value="ECO:0007669"/>
    <property type="project" value="UniProtKB-KW"/>
</dbReference>
<keyword evidence="2" id="KW-0285">Flavoprotein</keyword>
<keyword evidence="7" id="KW-0408">Iron</keyword>
<keyword evidence="6" id="KW-0560">Oxidoreductase</keyword>
<dbReference type="PANTHER" id="PTHR47354:SF8">
    <property type="entry name" value="1,2-PHENYLACETYL-COA EPOXIDASE, SUBUNIT E"/>
    <property type="match status" value="1"/>
</dbReference>
<protein>
    <submittedName>
        <fullName evidence="11">FAD-binding oxidoreductase</fullName>
    </submittedName>
</protein>
<dbReference type="PANTHER" id="PTHR47354">
    <property type="entry name" value="NADH OXIDOREDUCTASE HCR"/>
    <property type="match status" value="1"/>
</dbReference>
<evidence type="ECO:0000313" key="12">
    <source>
        <dbReference type="Proteomes" id="UP001171751"/>
    </source>
</evidence>
<keyword evidence="9" id="KW-1133">Transmembrane helix</keyword>
<dbReference type="InterPro" id="IPR039261">
    <property type="entry name" value="FNR_nucleotide-bd"/>
</dbReference>
<accession>A0AA43UBW1</accession>
<comment type="caution">
    <text evidence="11">The sequence shown here is derived from an EMBL/GenBank/DDBJ whole genome shotgun (WGS) entry which is preliminary data.</text>
</comment>
<evidence type="ECO:0000256" key="5">
    <source>
        <dbReference type="ARBA" id="ARBA00022827"/>
    </source>
</evidence>
<evidence type="ECO:0000256" key="3">
    <source>
        <dbReference type="ARBA" id="ARBA00022714"/>
    </source>
</evidence>
<dbReference type="GO" id="GO:0051537">
    <property type="term" value="F:2 iron, 2 sulfur cluster binding"/>
    <property type="evidence" value="ECO:0007669"/>
    <property type="project" value="UniProtKB-KW"/>
</dbReference>
<keyword evidence="9" id="KW-0812">Transmembrane</keyword>
<feature type="transmembrane region" description="Helical" evidence="9">
    <location>
        <begin position="9"/>
        <end position="31"/>
    </location>
</feature>
<feature type="transmembrane region" description="Helical" evidence="9">
    <location>
        <begin position="114"/>
        <end position="137"/>
    </location>
</feature>
<dbReference type="GO" id="GO:0016491">
    <property type="term" value="F:oxidoreductase activity"/>
    <property type="evidence" value="ECO:0007669"/>
    <property type="project" value="UniProtKB-KW"/>
</dbReference>
<keyword evidence="8" id="KW-0411">Iron-sulfur</keyword>
<feature type="transmembrane region" description="Helical" evidence="9">
    <location>
        <begin position="184"/>
        <end position="204"/>
    </location>
</feature>
<feature type="transmembrane region" description="Helical" evidence="9">
    <location>
        <begin position="37"/>
        <end position="60"/>
    </location>
</feature>
<organism evidence="11 12">
    <name type="scientific">Atopococcus tabaci</name>
    <dbReference type="NCBI Taxonomy" id="269774"/>
    <lineage>
        <taxon>Bacteria</taxon>
        <taxon>Bacillati</taxon>
        <taxon>Bacillota</taxon>
        <taxon>Bacilli</taxon>
        <taxon>Lactobacillales</taxon>
        <taxon>Carnobacteriaceae</taxon>
        <taxon>Atopococcus</taxon>
    </lineage>
</organism>
<keyword evidence="9" id="KW-0472">Membrane</keyword>
<evidence type="ECO:0000313" key="11">
    <source>
        <dbReference type="EMBL" id="MDO5457119.1"/>
    </source>
</evidence>
<evidence type="ECO:0000256" key="7">
    <source>
        <dbReference type="ARBA" id="ARBA00023004"/>
    </source>
</evidence>
<dbReference type="PROSITE" id="PS51384">
    <property type="entry name" value="FAD_FR"/>
    <property type="match status" value="1"/>
</dbReference>
<keyword evidence="4" id="KW-0479">Metal-binding</keyword>
<comment type="cofactor">
    <cofactor evidence="1">
        <name>FAD</name>
        <dbReference type="ChEBI" id="CHEBI:57692"/>
    </cofactor>
</comment>
<dbReference type="InterPro" id="IPR017938">
    <property type="entry name" value="Riboflavin_synthase-like_b-brl"/>
</dbReference>
<dbReference type="InterPro" id="IPR050415">
    <property type="entry name" value="MRET"/>
</dbReference>
<keyword evidence="5" id="KW-0274">FAD</keyword>
<gene>
    <name evidence="11" type="ORF">Q4F26_02120</name>
</gene>
<evidence type="ECO:0000256" key="8">
    <source>
        <dbReference type="ARBA" id="ARBA00023014"/>
    </source>
</evidence>
<evidence type="ECO:0000259" key="10">
    <source>
        <dbReference type="PROSITE" id="PS51384"/>
    </source>
</evidence>
<name>A0AA43UBW1_9LACT</name>
<dbReference type="Pfam" id="PF00175">
    <property type="entry name" value="NAD_binding_1"/>
    <property type="match status" value="1"/>
</dbReference>
<evidence type="ECO:0000256" key="4">
    <source>
        <dbReference type="ARBA" id="ARBA00022723"/>
    </source>
</evidence>
<dbReference type="EMBL" id="JAUNQW010000005">
    <property type="protein sequence ID" value="MDO5457119.1"/>
    <property type="molecule type" value="Genomic_DNA"/>
</dbReference>
<dbReference type="CDD" id="cd00322">
    <property type="entry name" value="FNR_like"/>
    <property type="match status" value="1"/>
</dbReference>
<feature type="transmembrane region" description="Helical" evidence="9">
    <location>
        <begin position="158"/>
        <end position="178"/>
    </location>
</feature>
<dbReference type="InterPro" id="IPR017927">
    <property type="entry name" value="FAD-bd_FR_type"/>
</dbReference>
<dbReference type="Pfam" id="PF08022">
    <property type="entry name" value="FAD_binding_8"/>
    <property type="match status" value="1"/>
</dbReference>
<dbReference type="Gene3D" id="3.40.50.80">
    <property type="entry name" value="Nucleotide-binding domain of ferredoxin-NADP reductase (FNR) module"/>
    <property type="match status" value="1"/>
</dbReference>
<dbReference type="InterPro" id="IPR001433">
    <property type="entry name" value="OxRdtase_FAD/NAD-bd"/>
</dbReference>
<sequence>MKKQKIMRWFYPGIAIFIFSTYLIALLQDYIPNTVEVFLSTTMGMVSYSVMLTLVLIAIRPRQIEKHLELKAMYEVHAWMAIALIVTLFIHVFIRWSGLENIFTLEISDTSMLGYGGLISLFLVMITGIFVLSDVIIQKSDKLMEWKENKWNRNVHLWIHRLAIVSILFIYFHIWNVTYLSGNILLHTLNTIYTVFVLGSYFYYKIRIWRLPRYEVIANEMPTPDVHALQLKATKSDVMNYQPGQFGFFRFIDSDLPNEAHPFSFSSALDHESDIIEIMVKESGDWTSSLDIVKEGDQVTIEGPYGNFYPKEKENSDTPMILLSGGIGFTPSLSVLRHEMANNSDRRIAFLWGLHGEEDMIYTEELKRMADENKNFTFHLIFSGEEIEGYPHGHVDDTFIREEGLEEFYKTASWHVCGPPPMLEASKSLLAEQKVSKDQQYIEEFAF</sequence>
<feature type="domain" description="FAD-binding FR-type" evidence="10">
    <location>
        <begin position="209"/>
        <end position="311"/>
    </location>
</feature>
<dbReference type="SUPFAM" id="SSF63380">
    <property type="entry name" value="Riboflavin synthase domain-like"/>
    <property type="match status" value="1"/>
</dbReference>
<reference evidence="11" key="1">
    <citation type="submission" date="2023-07" db="EMBL/GenBank/DDBJ databases">
        <title>Between Cages and Wild: Unraveling the Impact of Captivity on Animal Microbiomes and Antimicrobial Resistance.</title>
        <authorList>
            <person name="Schmartz G.P."/>
            <person name="Rehner J."/>
            <person name="Schuff M.J."/>
            <person name="Becker S.L."/>
            <person name="Kravczyk M."/>
            <person name="Gurevich A."/>
            <person name="Francke R."/>
            <person name="Mueller R."/>
            <person name="Keller V."/>
            <person name="Keller A."/>
        </authorList>
    </citation>
    <scope>NUCLEOTIDE SEQUENCE</scope>
    <source>
        <strain evidence="11">S39M_St_73</strain>
    </source>
</reference>